<feature type="region of interest" description="Disordered" evidence="1">
    <location>
        <begin position="1"/>
        <end position="45"/>
    </location>
</feature>
<evidence type="ECO:0000313" key="2">
    <source>
        <dbReference type="EMBL" id="MBB4893540.1"/>
    </source>
</evidence>
<dbReference type="AlphaFoldDB" id="A0A7W7PM84"/>
<evidence type="ECO:0000256" key="1">
    <source>
        <dbReference type="SAM" id="MobiDB-lite"/>
    </source>
</evidence>
<reference evidence="2 3" key="1">
    <citation type="submission" date="2020-08" db="EMBL/GenBank/DDBJ databases">
        <title>Genomic Encyclopedia of Type Strains, Phase III (KMG-III): the genomes of soil and plant-associated and newly described type strains.</title>
        <authorList>
            <person name="Whitman W."/>
        </authorList>
    </citation>
    <scope>NUCLEOTIDE SEQUENCE [LARGE SCALE GENOMIC DNA]</scope>
    <source>
        <strain evidence="2 3">CECT 3266</strain>
    </source>
</reference>
<sequence>MNKTKTKNGGGFSPTLNISMQKGGGGTAGQSTVGASAKGGVPGSDFMSNEDIRAFCEHLRKEARNRATERAMDADHLEAILRTIPDLSGSLGGARARARRVTRWLKKVAAAEKAIQKYSASIYATFEREFESELRKIGKARPQQRSARNFGWR</sequence>
<comment type="caution">
    <text evidence="2">The sequence shown here is derived from an EMBL/GenBank/DDBJ whole genome shotgun (WGS) entry which is preliminary data.</text>
</comment>
<name>A0A7W7PM84_9ACTN</name>
<keyword evidence="3" id="KW-1185">Reference proteome</keyword>
<dbReference type="EMBL" id="JACHJH010000003">
    <property type="protein sequence ID" value="MBB4893540.1"/>
    <property type="molecule type" value="Genomic_DNA"/>
</dbReference>
<evidence type="ECO:0000313" key="3">
    <source>
        <dbReference type="Proteomes" id="UP000556084"/>
    </source>
</evidence>
<evidence type="ECO:0008006" key="4">
    <source>
        <dbReference type="Google" id="ProtNLM"/>
    </source>
</evidence>
<dbReference type="InterPro" id="IPR053789">
    <property type="entry name" value="TraA-like"/>
</dbReference>
<protein>
    <recommendedName>
        <fullName evidence="4">Sporulation protein SsgA</fullName>
    </recommendedName>
</protein>
<proteinExistence type="predicted"/>
<dbReference type="NCBIfam" id="NF041213">
    <property type="entry name" value="plasmid_TraA"/>
    <property type="match status" value="1"/>
</dbReference>
<accession>A0A7W7PM84</accession>
<organism evidence="2 3">
    <name type="scientific">Streptomyces olivoverticillatus</name>
    <dbReference type="NCBI Taxonomy" id="66427"/>
    <lineage>
        <taxon>Bacteria</taxon>
        <taxon>Bacillati</taxon>
        <taxon>Actinomycetota</taxon>
        <taxon>Actinomycetes</taxon>
        <taxon>Kitasatosporales</taxon>
        <taxon>Streptomycetaceae</taxon>
        <taxon>Streptomyces</taxon>
    </lineage>
</organism>
<gene>
    <name evidence="2" type="ORF">FHS39_002571</name>
</gene>
<dbReference type="Proteomes" id="UP000556084">
    <property type="component" value="Unassembled WGS sequence"/>
</dbReference>